<evidence type="ECO:0000256" key="2">
    <source>
        <dbReference type="ARBA" id="ARBA00022963"/>
    </source>
</evidence>
<keyword evidence="2 4" id="KW-0442">Lipid degradation</keyword>
<dbReference type="Proteomes" id="UP000243887">
    <property type="component" value="Unassembled WGS sequence"/>
</dbReference>
<dbReference type="Gene3D" id="3.40.1090.10">
    <property type="entry name" value="Cytosolic phospholipase A2 catalytic domain"/>
    <property type="match status" value="1"/>
</dbReference>
<keyword evidence="7" id="KW-1185">Reference proteome</keyword>
<proteinExistence type="predicted"/>
<evidence type="ECO:0000313" key="6">
    <source>
        <dbReference type="EMBL" id="SFJ30483.1"/>
    </source>
</evidence>
<name>A0A1I3Q8P8_9FLAO</name>
<dbReference type="InterPro" id="IPR050301">
    <property type="entry name" value="NTE"/>
</dbReference>
<feature type="short sequence motif" description="GXGXXG" evidence="4">
    <location>
        <begin position="14"/>
        <end position="19"/>
    </location>
</feature>
<accession>A0A1I3Q8P8</accession>
<feature type="active site" description="Nucleophile" evidence="4">
    <location>
        <position position="43"/>
    </location>
</feature>
<dbReference type="PROSITE" id="PS51635">
    <property type="entry name" value="PNPLA"/>
    <property type="match status" value="1"/>
</dbReference>
<evidence type="ECO:0000313" key="7">
    <source>
        <dbReference type="Proteomes" id="UP000243887"/>
    </source>
</evidence>
<dbReference type="AlphaFoldDB" id="A0A1I3Q8P8"/>
<feature type="active site" description="Proton acceptor" evidence="4">
    <location>
        <position position="156"/>
    </location>
</feature>
<dbReference type="SUPFAM" id="SSF52151">
    <property type="entry name" value="FabD/lysophospholipase-like"/>
    <property type="match status" value="1"/>
</dbReference>
<dbReference type="EMBL" id="FORU01000005">
    <property type="protein sequence ID" value="SFJ30483.1"/>
    <property type="molecule type" value="Genomic_DNA"/>
</dbReference>
<evidence type="ECO:0000256" key="3">
    <source>
        <dbReference type="ARBA" id="ARBA00023098"/>
    </source>
</evidence>
<dbReference type="GO" id="GO:0016787">
    <property type="term" value="F:hydrolase activity"/>
    <property type="evidence" value="ECO:0007669"/>
    <property type="project" value="UniProtKB-UniRule"/>
</dbReference>
<keyword evidence="1 4" id="KW-0378">Hydrolase</keyword>
<organism evidence="6 7">
    <name type="scientific">Myroides guanonis</name>
    <dbReference type="NCBI Taxonomy" id="1150112"/>
    <lineage>
        <taxon>Bacteria</taxon>
        <taxon>Pseudomonadati</taxon>
        <taxon>Bacteroidota</taxon>
        <taxon>Flavobacteriia</taxon>
        <taxon>Flavobacteriales</taxon>
        <taxon>Flavobacteriaceae</taxon>
        <taxon>Myroides</taxon>
    </lineage>
</organism>
<dbReference type="InterPro" id="IPR016035">
    <property type="entry name" value="Acyl_Trfase/lysoPLipase"/>
</dbReference>
<protein>
    <submittedName>
        <fullName evidence="6">NTE family protein</fullName>
    </submittedName>
</protein>
<dbReference type="CDD" id="cd07205">
    <property type="entry name" value="Pat_PNPLA6_PNPLA7_NTE1_like"/>
    <property type="match status" value="1"/>
</dbReference>
<reference evidence="7" key="1">
    <citation type="submission" date="2016-10" db="EMBL/GenBank/DDBJ databases">
        <authorList>
            <person name="Varghese N."/>
            <person name="Submissions S."/>
        </authorList>
    </citation>
    <scope>NUCLEOTIDE SEQUENCE [LARGE SCALE GENOMIC DNA]</scope>
    <source>
        <strain evidence="7">DSM 26542</strain>
    </source>
</reference>
<evidence type="ECO:0000256" key="1">
    <source>
        <dbReference type="ARBA" id="ARBA00022801"/>
    </source>
</evidence>
<keyword evidence="3 4" id="KW-0443">Lipid metabolism</keyword>
<dbReference type="GO" id="GO:0016042">
    <property type="term" value="P:lipid catabolic process"/>
    <property type="evidence" value="ECO:0007669"/>
    <property type="project" value="UniProtKB-UniRule"/>
</dbReference>
<dbReference type="OrthoDB" id="9770965at2"/>
<evidence type="ECO:0000259" key="5">
    <source>
        <dbReference type="PROSITE" id="PS51635"/>
    </source>
</evidence>
<dbReference type="PANTHER" id="PTHR14226">
    <property type="entry name" value="NEUROPATHY TARGET ESTERASE/SWISS CHEESE D.MELANOGASTER"/>
    <property type="match status" value="1"/>
</dbReference>
<feature type="domain" description="PNPLA" evidence="5">
    <location>
        <begin position="10"/>
        <end position="169"/>
    </location>
</feature>
<feature type="short sequence motif" description="GXSXG" evidence="4">
    <location>
        <begin position="41"/>
        <end position="45"/>
    </location>
</feature>
<dbReference type="PANTHER" id="PTHR14226:SF78">
    <property type="entry name" value="SLR0060 PROTEIN"/>
    <property type="match status" value="1"/>
</dbReference>
<dbReference type="RefSeq" id="WP_090678652.1">
    <property type="nucleotide sequence ID" value="NZ_FORU01000005.1"/>
</dbReference>
<dbReference type="STRING" id="1150112.SAMN04487893_105120"/>
<evidence type="ECO:0000256" key="4">
    <source>
        <dbReference type="PROSITE-ProRule" id="PRU01161"/>
    </source>
</evidence>
<dbReference type="Pfam" id="PF01734">
    <property type="entry name" value="Patatin"/>
    <property type="match status" value="1"/>
</dbReference>
<dbReference type="InterPro" id="IPR002641">
    <property type="entry name" value="PNPLA_dom"/>
</dbReference>
<feature type="short sequence motif" description="DGA/G" evidence="4">
    <location>
        <begin position="156"/>
        <end position="158"/>
    </location>
</feature>
<gene>
    <name evidence="6" type="ORF">SAMN04487893_105120</name>
</gene>
<sequence length="266" mass="29712">MNEAKTSIGLALSGGGYKGIAHAGVLHFLEEQGISINQLAGTSAGAIVGALYLKGLRPLEILDFFKSVNLFNWHHFTLRKAGLMDANSFEVYLKDIFKEDTLGDLRIPLYITATNMELGKLEIFEPETKIVDAVLASSAFPGIFSPYKIGDTVYSDGGILNNFPTNLIHSKNKYIIGVNVCPLQEVKEEDLHSIRSVTVRAYELMTTINNRQKATLCDWLIEPKELSNYTTFERNKLRMNEIFELGYSTAKESFMDKAVNFEKAVL</sequence>